<organism evidence="2 3">
    <name type="scientific">Paraburkholderia kirstenboschensis</name>
    <dbReference type="NCBI Taxonomy" id="1245436"/>
    <lineage>
        <taxon>Bacteria</taxon>
        <taxon>Pseudomonadati</taxon>
        <taxon>Pseudomonadota</taxon>
        <taxon>Betaproteobacteria</taxon>
        <taxon>Burkholderiales</taxon>
        <taxon>Burkholderiaceae</taxon>
        <taxon>Paraburkholderia</taxon>
    </lineage>
</organism>
<proteinExistence type="predicted"/>
<dbReference type="Proteomes" id="UP001302652">
    <property type="component" value="Chromosome 1"/>
</dbReference>
<dbReference type="Pfam" id="PF11753">
    <property type="entry name" value="DUF3310"/>
    <property type="match status" value="1"/>
</dbReference>
<accession>A0ABZ0ESS2</accession>
<dbReference type="EMBL" id="CP136513">
    <property type="protein sequence ID" value="WOD19820.1"/>
    <property type="molecule type" value="Genomic_DNA"/>
</dbReference>
<evidence type="ECO:0000313" key="2">
    <source>
        <dbReference type="EMBL" id="WOD19820.1"/>
    </source>
</evidence>
<sequence>MSLKGKVVVCGSGHVCARAELCIAGNTCAEDGKSPTIRDHAPPDSVNHPKHYTQHPSGVECIQITEHMGFNLGNAVKYVWRADLKSDAVEDLKKARWYIDREIQKREKAE</sequence>
<reference evidence="2 3" key="1">
    <citation type="submission" date="2023-10" db="EMBL/GenBank/DDBJ databases">
        <title>Surface-active antibiotics is a multifunctional adaptation for post-fire microbes.</title>
        <authorList>
            <person name="Liu M.D."/>
            <person name="Du Y."/>
            <person name="Koupaei S.K."/>
            <person name="Kim N.R."/>
            <person name="Zhang W."/>
            <person name="Traxler M.F."/>
        </authorList>
    </citation>
    <scope>NUCLEOTIDE SEQUENCE [LARGE SCALE GENOMIC DNA]</scope>
    <source>
        <strain evidence="2 3">F3</strain>
    </source>
</reference>
<feature type="region of interest" description="Disordered" evidence="1">
    <location>
        <begin position="30"/>
        <end position="52"/>
    </location>
</feature>
<keyword evidence="3" id="KW-1185">Reference proteome</keyword>
<evidence type="ECO:0000313" key="3">
    <source>
        <dbReference type="Proteomes" id="UP001302652"/>
    </source>
</evidence>
<dbReference type="RefSeq" id="WP_317021842.1">
    <property type="nucleotide sequence ID" value="NZ_CP136513.1"/>
</dbReference>
<gene>
    <name evidence="2" type="ORF">RW095_26795</name>
</gene>
<feature type="compositionally biased region" description="Basic and acidic residues" evidence="1">
    <location>
        <begin position="30"/>
        <end position="42"/>
    </location>
</feature>
<name>A0ABZ0ESS2_9BURK</name>
<protein>
    <submittedName>
        <fullName evidence="2">DUF3310 domain-containing protein</fullName>
    </submittedName>
</protein>
<evidence type="ECO:0000256" key="1">
    <source>
        <dbReference type="SAM" id="MobiDB-lite"/>
    </source>
</evidence>
<dbReference type="InterPro" id="IPR021739">
    <property type="entry name" value="SaV-like"/>
</dbReference>